<evidence type="ECO:0000256" key="7">
    <source>
        <dbReference type="ARBA" id="ARBA00022837"/>
    </source>
</evidence>
<protein>
    <submittedName>
        <fullName evidence="12">Arylsulfatase A</fullName>
    </submittedName>
</protein>
<evidence type="ECO:0000256" key="3">
    <source>
        <dbReference type="ARBA" id="ARBA00022723"/>
    </source>
</evidence>
<dbReference type="OrthoDB" id="9763552at2"/>
<dbReference type="CDD" id="cd16030">
    <property type="entry name" value="iduronate-2-sulfatase"/>
    <property type="match status" value="1"/>
</dbReference>
<dbReference type="Pfam" id="PF00331">
    <property type="entry name" value="Glyco_hydro_10"/>
    <property type="match status" value="1"/>
</dbReference>
<keyword evidence="6" id="KW-0378">Hydrolase</keyword>
<evidence type="ECO:0000256" key="2">
    <source>
        <dbReference type="ARBA" id="ARBA00008779"/>
    </source>
</evidence>
<organism evidence="12 13">
    <name type="scientific">Reichenbachiella faecimaris</name>
    <dbReference type="NCBI Taxonomy" id="692418"/>
    <lineage>
        <taxon>Bacteria</taxon>
        <taxon>Pseudomonadati</taxon>
        <taxon>Bacteroidota</taxon>
        <taxon>Cytophagia</taxon>
        <taxon>Cytophagales</taxon>
        <taxon>Reichenbachiellaceae</taxon>
        <taxon>Reichenbachiella</taxon>
    </lineage>
</organism>
<dbReference type="InterPro" id="IPR003305">
    <property type="entry name" value="CenC_carb-bd"/>
</dbReference>
<evidence type="ECO:0000256" key="4">
    <source>
        <dbReference type="ARBA" id="ARBA00022729"/>
    </source>
</evidence>
<keyword evidence="3" id="KW-0479">Metal-binding</keyword>
<name>A0A1W2GAZ4_REIFA</name>
<evidence type="ECO:0000313" key="12">
    <source>
        <dbReference type="EMBL" id="SMD33849.1"/>
    </source>
</evidence>
<dbReference type="EMBL" id="FWYF01000002">
    <property type="protein sequence ID" value="SMD33849.1"/>
    <property type="molecule type" value="Genomic_DNA"/>
</dbReference>
<dbReference type="GO" id="GO:0004423">
    <property type="term" value="F:iduronate-2-sulfatase activity"/>
    <property type="evidence" value="ECO:0007669"/>
    <property type="project" value="InterPro"/>
</dbReference>
<evidence type="ECO:0000259" key="11">
    <source>
        <dbReference type="PROSITE" id="PS51760"/>
    </source>
</evidence>
<dbReference type="InterPro" id="IPR017850">
    <property type="entry name" value="Alkaline_phosphatase_core_sf"/>
</dbReference>
<dbReference type="AlphaFoldDB" id="A0A1W2GAZ4"/>
<feature type="chain" id="PRO_5012732379" evidence="10">
    <location>
        <begin position="23"/>
        <end position="1161"/>
    </location>
</feature>
<evidence type="ECO:0000256" key="6">
    <source>
        <dbReference type="ARBA" id="ARBA00022801"/>
    </source>
</evidence>
<dbReference type="STRING" id="692418.SAMN04488029_1702"/>
<dbReference type="RefSeq" id="WP_084372258.1">
    <property type="nucleotide sequence ID" value="NZ_FWYF01000002.1"/>
</dbReference>
<reference evidence="12 13" key="1">
    <citation type="submission" date="2017-04" db="EMBL/GenBank/DDBJ databases">
        <authorList>
            <person name="Afonso C.L."/>
            <person name="Miller P.J."/>
            <person name="Scott M.A."/>
            <person name="Spackman E."/>
            <person name="Goraichik I."/>
            <person name="Dimitrov K.M."/>
            <person name="Suarez D.L."/>
            <person name="Swayne D.E."/>
        </authorList>
    </citation>
    <scope>NUCLEOTIDE SEQUENCE [LARGE SCALE GENOMIC DNA]</scope>
    <source>
        <strain evidence="12 13">DSM 26133</strain>
    </source>
</reference>
<keyword evidence="9" id="KW-0624">Polysaccharide degradation</keyword>
<dbReference type="Gene3D" id="2.60.120.260">
    <property type="entry name" value="Galactose-binding domain-like"/>
    <property type="match status" value="2"/>
</dbReference>
<comment type="cofactor">
    <cofactor evidence="1">
        <name>Ca(2+)</name>
        <dbReference type="ChEBI" id="CHEBI:29108"/>
    </cofactor>
</comment>
<evidence type="ECO:0000256" key="5">
    <source>
        <dbReference type="ARBA" id="ARBA00022737"/>
    </source>
</evidence>
<dbReference type="SUPFAM" id="SSF49785">
    <property type="entry name" value="Galactose-binding domain-like"/>
    <property type="match status" value="1"/>
</dbReference>
<dbReference type="SUPFAM" id="SSF51445">
    <property type="entry name" value="(Trans)glycosidases"/>
    <property type="match status" value="1"/>
</dbReference>
<keyword evidence="7" id="KW-0106">Calcium</keyword>
<dbReference type="InterPro" id="IPR008979">
    <property type="entry name" value="Galactose-bd-like_sf"/>
</dbReference>
<dbReference type="Pfam" id="PF02018">
    <property type="entry name" value="CBM_4_9"/>
    <property type="match status" value="1"/>
</dbReference>
<dbReference type="SUPFAM" id="SSF53649">
    <property type="entry name" value="Alkaline phosphatase-like"/>
    <property type="match status" value="1"/>
</dbReference>
<dbReference type="InterPro" id="IPR000917">
    <property type="entry name" value="Sulfatase_N"/>
</dbReference>
<feature type="domain" description="GH10" evidence="11">
    <location>
        <begin position="671"/>
        <end position="1008"/>
    </location>
</feature>
<sequence>MKKLKLVFLLILSLAVSGLASAQDQNVLFIAVDDLKPLLGAYGDEMAITPNIDRLAAMGVTFTNTQCQQAVCGPSRASLLTGMRPDVTEVWDLKTLIRDKNPNIVTLPQYFRSNGYETVGIGKIFDPRSVDKGLDEKSWSVPYLMPDVEDEQYGEPAGHYQSPENKAKFEALRKEGEAKGLSGGKLNAYVRNGNKPTTESLDIADEGYFDGMVAVEAIKQLKNLASGSKPFLLCVGFKKPHLPFVAPKKYWDMYKRENMPLAEFQKQASGTVQLSYHNSGELNSYTDIPDAYGKNGLVNEDKQRELIHGYYACISYVDAQIGKVLDALEAQNLAKNTSIVLWGDHGWHLGDHGMWNKHSNFEQATRSPLIFASTTMQQGVQNDSPTEFVDIFPTLCDLTDLETPDYLQGKSLKPILDGKEKSVKPFAISQYPRAKNMGYAMRNDRYRYVVWYKDGDTSSPSNILAKELYDYKKDPLETQNVVGSNKALADELQSQLDGFLVNQETQKKAFKKSMKQTVKIGMAAPVVGSGANLVSNPGFENGLEGWKTFGKCGIKVVNEEAHAGSASLQFTGSKGGVNRVIKGLKPETTYEVSVFAKTQNNEAVILKLADFGGEEAKAKHKANDYGQMTASFTTGAGATSVKIGLQKYGDGTGKSWFDEVQVVEKKSKGESIQGVALKDALKDGNKEPFYIGATMAHSQLGTDAQDILVSQFNYTVSENAAKQTKVHPAPGEWNWQEVDAIVDMAKANNLVVRLHGPISPQASKWAKADERTPKELEKIMTEFFTAQCKRFNGHPNIKWMDVVNETVEKDGTWFSPKPGVKDWENPWTIIGADKDKNQTPIYISKAFEMANQYAPTISLVYNQHGGMEPPMWERVKETILYLKDKGLRVDGIGWQAHLRSDEPLAFAPKELNYLAELIDWTHANDLDFHVTEIDYKLWDRVKTADALKKQGEAYANILKVLLAKRSTGVVTYNTWGILDGHGKHADKFMFMFDEDGNPKPAYFAVREALINPNSTVRTVSKTVVFSDGFENGDFEKSWKQFGDTKPSVVNQNAEQGQACVALTVDKSGIKRTLESLKPNTKYTVEASIKSPKDMKSVVKVDDFGGEQVVERVKGNGDYQKAVLSFTTGATATSAQLIINRWNTAGEGQVLIDAVEVSESAN</sequence>
<keyword evidence="4 10" id="KW-0732">Signal</keyword>
<dbReference type="SMART" id="SM00633">
    <property type="entry name" value="Glyco_10"/>
    <property type="match status" value="1"/>
</dbReference>
<feature type="signal peptide" evidence="10">
    <location>
        <begin position="1"/>
        <end position="22"/>
    </location>
</feature>
<dbReference type="InterPro" id="IPR001000">
    <property type="entry name" value="GH10_dom"/>
</dbReference>
<dbReference type="GO" id="GO:0005737">
    <property type="term" value="C:cytoplasm"/>
    <property type="evidence" value="ECO:0007669"/>
    <property type="project" value="TreeGrafter"/>
</dbReference>
<dbReference type="Proteomes" id="UP000192472">
    <property type="component" value="Unassembled WGS sequence"/>
</dbReference>
<gene>
    <name evidence="12" type="ORF">SAMN04488029_1702</name>
</gene>
<evidence type="ECO:0000313" key="13">
    <source>
        <dbReference type="Proteomes" id="UP000192472"/>
    </source>
</evidence>
<keyword evidence="8" id="KW-0119">Carbohydrate metabolism</keyword>
<evidence type="ECO:0000256" key="10">
    <source>
        <dbReference type="SAM" id="SignalP"/>
    </source>
</evidence>
<keyword evidence="5" id="KW-0677">Repeat</keyword>
<dbReference type="Pfam" id="PF00884">
    <property type="entry name" value="Sulfatase"/>
    <property type="match status" value="1"/>
</dbReference>
<evidence type="ECO:0000256" key="9">
    <source>
        <dbReference type="ARBA" id="ARBA00023326"/>
    </source>
</evidence>
<dbReference type="PANTHER" id="PTHR45953">
    <property type="entry name" value="IDURONATE 2-SULFATASE"/>
    <property type="match status" value="1"/>
</dbReference>
<comment type="similarity">
    <text evidence="2">Belongs to the sulfatase family.</text>
</comment>
<dbReference type="InterPro" id="IPR017853">
    <property type="entry name" value="GH"/>
</dbReference>
<dbReference type="InterPro" id="IPR024607">
    <property type="entry name" value="Sulfatase_CS"/>
</dbReference>
<dbReference type="PROSITE" id="PS51760">
    <property type="entry name" value="GH10_2"/>
    <property type="match status" value="1"/>
</dbReference>
<dbReference type="GO" id="GO:0046872">
    <property type="term" value="F:metal ion binding"/>
    <property type="evidence" value="ECO:0007669"/>
    <property type="project" value="UniProtKB-KW"/>
</dbReference>
<dbReference type="Gene3D" id="3.40.720.10">
    <property type="entry name" value="Alkaline Phosphatase, subunit A"/>
    <property type="match status" value="1"/>
</dbReference>
<accession>A0A1W2GAZ4</accession>
<keyword evidence="13" id="KW-1185">Reference proteome</keyword>
<proteinExistence type="inferred from homology"/>
<evidence type="ECO:0000256" key="8">
    <source>
        <dbReference type="ARBA" id="ARBA00023277"/>
    </source>
</evidence>
<dbReference type="Gene3D" id="3.20.20.80">
    <property type="entry name" value="Glycosidases"/>
    <property type="match status" value="1"/>
</dbReference>
<dbReference type="PROSITE" id="PS00523">
    <property type="entry name" value="SULFATASE_1"/>
    <property type="match status" value="1"/>
</dbReference>
<dbReference type="GO" id="GO:0000272">
    <property type="term" value="P:polysaccharide catabolic process"/>
    <property type="evidence" value="ECO:0007669"/>
    <property type="project" value="UniProtKB-KW"/>
</dbReference>
<evidence type="ECO:0000256" key="1">
    <source>
        <dbReference type="ARBA" id="ARBA00001913"/>
    </source>
</evidence>
<dbReference type="GO" id="GO:0004553">
    <property type="term" value="F:hydrolase activity, hydrolyzing O-glycosyl compounds"/>
    <property type="evidence" value="ECO:0007669"/>
    <property type="project" value="InterPro"/>
</dbReference>
<dbReference type="InterPro" id="IPR035874">
    <property type="entry name" value="IDS"/>
</dbReference>
<dbReference type="PANTHER" id="PTHR45953:SF1">
    <property type="entry name" value="IDURONATE 2-SULFATASE"/>
    <property type="match status" value="1"/>
</dbReference>